<dbReference type="EMBL" id="JBHUIG010000052">
    <property type="protein sequence ID" value="MFD2323134.1"/>
    <property type="molecule type" value="Genomic_DNA"/>
</dbReference>
<keyword evidence="1" id="KW-0472">Membrane</keyword>
<comment type="caution">
    <text evidence="2">The sequence shown here is derived from an EMBL/GenBank/DDBJ whole genome shotgun (WGS) entry which is preliminary data.</text>
</comment>
<accession>A0ABW5F1Y0</accession>
<evidence type="ECO:0008006" key="4">
    <source>
        <dbReference type="Google" id="ProtNLM"/>
    </source>
</evidence>
<feature type="transmembrane region" description="Helical" evidence="1">
    <location>
        <begin position="28"/>
        <end position="47"/>
    </location>
</feature>
<keyword evidence="1" id="KW-0812">Transmembrane</keyword>
<reference evidence="3" key="1">
    <citation type="journal article" date="2019" name="Int. J. Syst. Evol. Microbiol.">
        <title>The Global Catalogue of Microorganisms (GCM) 10K type strain sequencing project: providing services to taxonomists for standard genome sequencing and annotation.</title>
        <authorList>
            <consortium name="The Broad Institute Genomics Platform"/>
            <consortium name="The Broad Institute Genome Sequencing Center for Infectious Disease"/>
            <person name="Wu L."/>
            <person name="Ma J."/>
        </authorList>
    </citation>
    <scope>NUCLEOTIDE SEQUENCE [LARGE SCALE GENOMIC DNA]</scope>
    <source>
        <strain evidence="3">CCUG 62793</strain>
    </source>
</reference>
<keyword evidence="3" id="KW-1185">Reference proteome</keyword>
<organism evidence="2 3">
    <name type="scientific">Delftia deserti</name>
    <dbReference type="NCBI Taxonomy" id="1651218"/>
    <lineage>
        <taxon>Bacteria</taxon>
        <taxon>Pseudomonadati</taxon>
        <taxon>Pseudomonadota</taxon>
        <taxon>Betaproteobacteria</taxon>
        <taxon>Burkholderiales</taxon>
        <taxon>Comamonadaceae</taxon>
        <taxon>Delftia</taxon>
    </lineage>
</organism>
<name>A0ABW5F1Y0_9BURK</name>
<dbReference type="RefSeq" id="WP_380106394.1">
    <property type="nucleotide sequence ID" value="NZ_JBHSIH010000001.1"/>
</dbReference>
<protein>
    <recommendedName>
        <fullName evidence="4">Zinc ribbon domain-containing protein</fullName>
    </recommendedName>
</protein>
<dbReference type="Proteomes" id="UP001597287">
    <property type="component" value="Unassembled WGS sequence"/>
</dbReference>
<gene>
    <name evidence="2" type="ORF">ACFSPV_31090</name>
</gene>
<proteinExistence type="predicted"/>
<evidence type="ECO:0000313" key="2">
    <source>
        <dbReference type="EMBL" id="MFD2323134.1"/>
    </source>
</evidence>
<keyword evidence="1" id="KW-1133">Transmembrane helix</keyword>
<sequence length="86" mass="9228">MALFAGWVLLAIACGIFADKRGRSGIGWFFIALCASPLIAGVFLLVLPEVEKAGAFSVLRRCNHCRESIRRDASVCKHCGSTAPFG</sequence>
<evidence type="ECO:0000313" key="3">
    <source>
        <dbReference type="Proteomes" id="UP001597287"/>
    </source>
</evidence>
<evidence type="ECO:0000256" key="1">
    <source>
        <dbReference type="SAM" id="Phobius"/>
    </source>
</evidence>